<dbReference type="AlphaFoldDB" id="A0A0N0UW31"/>
<dbReference type="InterPro" id="IPR058870">
    <property type="entry name" value="YuzC"/>
</dbReference>
<dbReference type="STRING" id="33935.ADM90_20945"/>
<reference evidence="1 2" key="1">
    <citation type="submission" date="2015-07" db="EMBL/GenBank/DDBJ databases">
        <title>Genome sequencing project for genomic taxonomy and phylogenomics of Bacillus-like bacteria.</title>
        <authorList>
            <person name="Liu B."/>
            <person name="Wang J."/>
            <person name="Zhu Y."/>
            <person name="Liu G."/>
            <person name="Chen Q."/>
            <person name="Chen Z."/>
            <person name="Che J."/>
            <person name="Ge C."/>
            <person name="Shi H."/>
            <person name="Pan Z."/>
            <person name="Liu X."/>
        </authorList>
    </citation>
    <scope>NUCLEOTIDE SEQUENCE [LARGE SCALE GENOMIC DNA]</scope>
    <source>
        <strain evidence="1 2">DSM 54</strain>
    </source>
</reference>
<dbReference type="OrthoDB" id="2615349at2"/>
<dbReference type="PATRIC" id="fig|33935.3.peg.4430"/>
<name>A0A0N0UW31_9BACI</name>
<gene>
    <name evidence="1" type="ORF">ADM90_20945</name>
</gene>
<evidence type="ECO:0000313" key="2">
    <source>
        <dbReference type="Proteomes" id="UP000037977"/>
    </source>
</evidence>
<proteinExistence type="predicted"/>
<protein>
    <recommendedName>
        <fullName evidence="3">Inner spore coat protein</fullName>
    </recommendedName>
</protein>
<evidence type="ECO:0000313" key="1">
    <source>
        <dbReference type="EMBL" id="KOY80315.1"/>
    </source>
</evidence>
<evidence type="ECO:0008006" key="3">
    <source>
        <dbReference type="Google" id="ProtNLM"/>
    </source>
</evidence>
<dbReference type="Pfam" id="PF26344">
    <property type="entry name" value="YuzC"/>
    <property type="match status" value="1"/>
</dbReference>
<dbReference type="RefSeq" id="WP_053996816.1">
    <property type="nucleotide sequence ID" value="NZ_CP065643.1"/>
</dbReference>
<dbReference type="Proteomes" id="UP000037977">
    <property type="component" value="Unassembled WGS sequence"/>
</dbReference>
<accession>A0A0N0UW31</accession>
<keyword evidence="2" id="KW-1185">Reference proteome</keyword>
<sequence>MYYNPYPYFIHPYQYPPQQLAIRPLAMPTNNGPFPPIDTHKFKASATRIKTMIRQAQLLTDKIDSSQQFAHDLMNAAQLSNKTQVEQLISSAGITMKFETNYTPDGFQIRLIDSGCCGITLNMNW</sequence>
<dbReference type="EMBL" id="LGCI01000011">
    <property type="protein sequence ID" value="KOY80315.1"/>
    <property type="molecule type" value="Genomic_DNA"/>
</dbReference>
<organism evidence="1 2">
    <name type="scientific">Lysinibacillus macroides</name>
    <dbReference type="NCBI Taxonomy" id="33935"/>
    <lineage>
        <taxon>Bacteria</taxon>
        <taxon>Bacillati</taxon>
        <taxon>Bacillota</taxon>
        <taxon>Bacilli</taxon>
        <taxon>Bacillales</taxon>
        <taxon>Bacillaceae</taxon>
        <taxon>Lysinibacillus</taxon>
    </lineage>
</organism>
<comment type="caution">
    <text evidence="1">The sequence shown here is derived from an EMBL/GenBank/DDBJ whole genome shotgun (WGS) entry which is preliminary data.</text>
</comment>